<dbReference type="InterPro" id="IPR002052">
    <property type="entry name" value="DNA_methylase_N6_adenine_CS"/>
</dbReference>
<proteinExistence type="predicted"/>
<evidence type="ECO:0000313" key="5">
    <source>
        <dbReference type="Proteomes" id="UP000186309"/>
    </source>
</evidence>
<dbReference type="InterPro" id="IPR050953">
    <property type="entry name" value="N4_N6_ade-DNA_methylase"/>
</dbReference>
<dbReference type="PROSITE" id="PS00092">
    <property type="entry name" value="N6_MTASE"/>
    <property type="match status" value="1"/>
</dbReference>
<dbReference type="OrthoDB" id="32195at2"/>
<protein>
    <submittedName>
        <fullName evidence="4">Uncharacterized protein</fullName>
    </submittedName>
</protein>
<dbReference type="RefSeq" id="WP_076345769.1">
    <property type="nucleotide sequence ID" value="NZ_CP019082.1"/>
</dbReference>
<keyword evidence="3" id="KW-0949">S-adenosyl-L-methionine</keyword>
<dbReference type="PRINTS" id="PR00507">
    <property type="entry name" value="N12N6MTFRASE"/>
</dbReference>
<dbReference type="GO" id="GO:0003676">
    <property type="term" value="F:nucleic acid binding"/>
    <property type="evidence" value="ECO:0007669"/>
    <property type="project" value="InterPro"/>
</dbReference>
<dbReference type="Proteomes" id="UP000186309">
    <property type="component" value="Chromosome"/>
</dbReference>
<dbReference type="AlphaFoldDB" id="A0A1U7CPP7"/>
<keyword evidence="1" id="KW-0489">Methyltransferase</keyword>
<name>A0A1U7CPP7_9BACT</name>
<dbReference type="REBASE" id="185855">
    <property type="entry name" value="M.PboPX4II"/>
</dbReference>
<dbReference type="STRING" id="1387353.BSF38_02345"/>
<evidence type="ECO:0000256" key="1">
    <source>
        <dbReference type="ARBA" id="ARBA00022603"/>
    </source>
</evidence>
<keyword evidence="2" id="KW-0808">Transferase</keyword>
<dbReference type="GO" id="GO:0009007">
    <property type="term" value="F:site-specific DNA-methyltransferase (adenine-specific) activity"/>
    <property type="evidence" value="ECO:0007669"/>
    <property type="project" value="UniProtKB-EC"/>
</dbReference>
<sequence>MRRDLGDFQTPPELAAALVRRMGPIGSRWPRVLEPTCGRGAFLEAVLSAPDPPREVVGVEIQASHGAEARARLADRPAIHRASILHADLFELDLRVDLPWIEHGPLLVVGNPPWITSAELGRLGSDNLPPKRNVKGLSGLDARTGAANFDLGEAVWLKLIDELADQTPTIALLCKTSVARAVLQHLHRTGRRVADAELIEIDARRWFSASVGACFLKLSLGVGETTGRVAVFDAIEATRPRRTMGSLQSVFASDLDALEALDFAFGRSLLCWRQGVKHDAAPVMELIGTADGTFRNGLGEEPLVEPSFLYPLVKGADLIHPARERPRRALIVTQEKLGAETRDLADRAPRLWAYLQARAAWFDKRRSSIYKAAPPFALFGIGPYTFAPYKAAVAGLHRPSRFRAVGPVDGRPTVFDDTCYILPCQSALEAAVLTAACNDPITREVLRALTFADAKRPVTKAVLQTIDLGGVLERTDASALVDRVDEVLRDDLGLEGETGDAIKAEVERLISLLSLADGGKLGRTASPDRPA</sequence>
<evidence type="ECO:0000256" key="2">
    <source>
        <dbReference type="ARBA" id="ARBA00022679"/>
    </source>
</evidence>
<dbReference type="InterPro" id="IPR029063">
    <property type="entry name" value="SAM-dependent_MTases_sf"/>
</dbReference>
<dbReference type="PANTHER" id="PTHR33841:SF5">
    <property type="entry name" value="DNA METHYLASE (MODIFICATION METHYLASE) (METHYLTRANSFERASE)-RELATED"/>
    <property type="match status" value="1"/>
</dbReference>
<dbReference type="EMBL" id="CP019082">
    <property type="protein sequence ID" value="APW60853.1"/>
    <property type="molecule type" value="Genomic_DNA"/>
</dbReference>
<dbReference type="PANTHER" id="PTHR33841">
    <property type="entry name" value="DNA METHYLTRANSFERASE YEEA-RELATED"/>
    <property type="match status" value="1"/>
</dbReference>
<evidence type="ECO:0000313" key="4">
    <source>
        <dbReference type="EMBL" id="APW60853.1"/>
    </source>
</evidence>
<accession>A0A1U7CPP7</accession>
<gene>
    <name evidence="4" type="ORF">BSF38_02345</name>
</gene>
<reference evidence="5" key="1">
    <citation type="submission" date="2016-12" db="EMBL/GenBank/DDBJ databases">
        <title>Comparative genomics of four Isosphaeraceae planctomycetes: a common pool of plasmids and glycoside hydrolase genes.</title>
        <authorList>
            <person name="Ivanova A."/>
        </authorList>
    </citation>
    <scope>NUCLEOTIDE SEQUENCE [LARGE SCALE GENOMIC DNA]</scope>
    <source>
        <strain evidence="5">PX4</strain>
    </source>
</reference>
<dbReference type="KEGG" id="pbor:BSF38_02345"/>
<evidence type="ECO:0000256" key="3">
    <source>
        <dbReference type="ARBA" id="ARBA00022691"/>
    </source>
</evidence>
<organism evidence="4 5">
    <name type="scientific">Paludisphaera borealis</name>
    <dbReference type="NCBI Taxonomy" id="1387353"/>
    <lineage>
        <taxon>Bacteria</taxon>
        <taxon>Pseudomonadati</taxon>
        <taxon>Planctomycetota</taxon>
        <taxon>Planctomycetia</taxon>
        <taxon>Isosphaerales</taxon>
        <taxon>Isosphaeraceae</taxon>
        <taxon>Paludisphaera</taxon>
    </lineage>
</organism>
<dbReference type="SUPFAM" id="SSF53335">
    <property type="entry name" value="S-adenosyl-L-methionine-dependent methyltransferases"/>
    <property type="match status" value="1"/>
</dbReference>
<keyword evidence="5" id="KW-1185">Reference proteome</keyword>
<dbReference type="GO" id="GO:0032259">
    <property type="term" value="P:methylation"/>
    <property type="evidence" value="ECO:0007669"/>
    <property type="project" value="UniProtKB-KW"/>
</dbReference>
<dbReference type="Gene3D" id="3.40.50.150">
    <property type="entry name" value="Vaccinia Virus protein VP39"/>
    <property type="match status" value="1"/>
</dbReference>